<keyword evidence="10" id="KW-0378">Hydrolase</keyword>
<evidence type="ECO:0000256" key="8">
    <source>
        <dbReference type="ARBA" id="ARBA00022741"/>
    </source>
</evidence>
<keyword evidence="9" id="KW-0227">DNA damage</keyword>
<keyword evidence="11" id="KW-0862">Zinc</keyword>
<evidence type="ECO:0000256" key="17">
    <source>
        <dbReference type="ARBA" id="ARBA00023254"/>
    </source>
</evidence>
<proteinExistence type="inferred from homology"/>
<dbReference type="GO" id="GO:0043047">
    <property type="term" value="F:single-stranded telomeric DNA binding"/>
    <property type="evidence" value="ECO:0007669"/>
    <property type="project" value="TreeGrafter"/>
</dbReference>
<dbReference type="GO" id="GO:0000722">
    <property type="term" value="P:telomere maintenance via recombination"/>
    <property type="evidence" value="ECO:0007669"/>
    <property type="project" value="TreeGrafter"/>
</dbReference>
<dbReference type="GO" id="GO:0007004">
    <property type="term" value="P:telomere maintenance via telomerase"/>
    <property type="evidence" value="ECO:0007669"/>
    <property type="project" value="TreeGrafter"/>
</dbReference>
<keyword evidence="22" id="KW-1185">Reference proteome</keyword>
<dbReference type="STRING" id="37360.A0A0G4J494"/>
<evidence type="ECO:0000256" key="9">
    <source>
        <dbReference type="ARBA" id="ARBA00022763"/>
    </source>
</evidence>
<name>A0A0G4J494_PLABS</name>
<dbReference type="OrthoDB" id="18797at2759"/>
<keyword evidence="13" id="KW-0460">Magnesium</keyword>
<evidence type="ECO:0000259" key="20">
    <source>
        <dbReference type="Pfam" id="PF13476"/>
    </source>
</evidence>
<reference evidence="21 22" key="1">
    <citation type="submission" date="2015-02" db="EMBL/GenBank/DDBJ databases">
        <authorList>
            <person name="Chooi Y.-H."/>
        </authorList>
    </citation>
    <scope>NUCLEOTIDE SEQUENCE [LARGE SCALE GENOMIC DNA]</scope>
    <source>
        <strain evidence="21">E3</strain>
    </source>
</reference>
<dbReference type="PANTHER" id="PTHR18867:SF12">
    <property type="entry name" value="DNA REPAIR PROTEIN RAD50"/>
    <property type="match status" value="1"/>
</dbReference>
<keyword evidence="7" id="KW-0479">Metal-binding</keyword>
<dbReference type="GO" id="GO:0003691">
    <property type="term" value="F:double-stranded telomeric DNA binding"/>
    <property type="evidence" value="ECO:0007669"/>
    <property type="project" value="TreeGrafter"/>
</dbReference>
<evidence type="ECO:0000256" key="4">
    <source>
        <dbReference type="ARBA" id="ARBA00009439"/>
    </source>
</evidence>
<dbReference type="GO" id="GO:0005524">
    <property type="term" value="F:ATP binding"/>
    <property type="evidence" value="ECO:0007669"/>
    <property type="project" value="UniProtKB-KW"/>
</dbReference>
<keyword evidence="12" id="KW-0067">ATP-binding</keyword>
<evidence type="ECO:0000256" key="2">
    <source>
        <dbReference type="ARBA" id="ARBA00004123"/>
    </source>
</evidence>
<dbReference type="GO" id="GO:0016887">
    <property type="term" value="F:ATP hydrolysis activity"/>
    <property type="evidence" value="ECO:0007669"/>
    <property type="project" value="InterPro"/>
</dbReference>
<dbReference type="GO" id="GO:0030870">
    <property type="term" value="C:Mre11 complex"/>
    <property type="evidence" value="ECO:0007669"/>
    <property type="project" value="TreeGrafter"/>
</dbReference>
<dbReference type="AlphaFoldDB" id="A0A0G4J494"/>
<evidence type="ECO:0000256" key="12">
    <source>
        <dbReference type="ARBA" id="ARBA00022840"/>
    </source>
</evidence>
<dbReference type="InterPro" id="IPR027417">
    <property type="entry name" value="P-loop_NTPase"/>
</dbReference>
<keyword evidence="17" id="KW-0469">Meiosis</keyword>
<dbReference type="GO" id="GO:0046872">
    <property type="term" value="F:metal ion binding"/>
    <property type="evidence" value="ECO:0007669"/>
    <property type="project" value="UniProtKB-KW"/>
</dbReference>
<dbReference type="FunFam" id="3.40.50.300:FF:000593">
    <property type="entry name" value="DNA repair protein RAD50"/>
    <property type="match status" value="1"/>
</dbReference>
<evidence type="ECO:0000256" key="18">
    <source>
        <dbReference type="ARBA" id="ARBA00049360"/>
    </source>
</evidence>
<dbReference type="GO" id="GO:0070192">
    <property type="term" value="P:chromosome organization involved in meiotic cell cycle"/>
    <property type="evidence" value="ECO:0007669"/>
    <property type="project" value="TreeGrafter"/>
</dbReference>
<evidence type="ECO:0000313" key="22">
    <source>
        <dbReference type="Proteomes" id="UP000039324"/>
    </source>
</evidence>
<gene>
    <name evidence="21" type="ORF">PBRA_009042</name>
</gene>
<evidence type="ECO:0000256" key="1">
    <source>
        <dbReference type="ARBA" id="ARBA00001947"/>
    </source>
</evidence>
<organism evidence="21 22">
    <name type="scientific">Plasmodiophora brassicae</name>
    <name type="common">Clubroot disease agent</name>
    <dbReference type="NCBI Taxonomy" id="37360"/>
    <lineage>
        <taxon>Eukaryota</taxon>
        <taxon>Sar</taxon>
        <taxon>Rhizaria</taxon>
        <taxon>Endomyxa</taxon>
        <taxon>Phytomyxea</taxon>
        <taxon>Plasmodiophorida</taxon>
        <taxon>Plasmodiophoridae</taxon>
        <taxon>Plasmodiophora</taxon>
    </lineage>
</organism>
<comment type="subcellular location">
    <subcellularLocation>
        <location evidence="3">Chromosome</location>
    </subcellularLocation>
    <subcellularLocation>
        <location evidence="2">Nucleus</location>
    </subcellularLocation>
</comment>
<comment type="cofactor">
    <cofactor evidence="1">
        <name>Zn(2+)</name>
        <dbReference type="ChEBI" id="CHEBI:29105"/>
    </cofactor>
</comment>
<keyword evidence="14 19" id="KW-0175">Coiled coil</keyword>
<evidence type="ECO:0000256" key="13">
    <source>
        <dbReference type="ARBA" id="ARBA00022842"/>
    </source>
</evidence>
<feature type="domain" description="Rad50/SbcC-type AAA" evidence="20">
    <location>
        <begin position="6"/>
        <end position="235"/>
    </location>
</feature>
<dbReference type="Gene3D" id="3.40.50.300">
    <property type="entry name" value="P-loop containing nucleotide triphosphate hydrolases"/>
    <property type="match status" value="2"/>
</dbReference>
<sequence>MTTLHKLSVRGVRSYSPDDESVIKFQHPLTIIVGSNGSGKTTIIECLKYVCSGEFPPLSDKGKSFVHDPDACGEPVVKGQIKLAFRTAAGASVIACKSFQVTAQKGRRTFKLIDSVLSTTDESGATKTCSYKCARMDELMTTLMGVSQPILENVIFCHQLDADWPLSDDKSLKKRFDDIFAATKYTKALENIKKLRAEQTAKVKDMQRDLDILSSNLQTARKIEDDIKQTTSKLESVSAKWTGAKDAKECHTELVERLSGELAQAGTDRVSFQHAVCVCSFPCRQVSSAEANLQSLEREASLMAQEVARARSTLQLEYVEDDDALRTRLAQLEKALEQRSRSVAPCEAELQAATAHEETLSSEYQNAIKAVGRIEVLQEQFDAQMRAARDRMLALSDTYGLGQHVDLSSSRSPLEQAQAFIDALTHVESTLVGECTSAKEAAGRRVGDLERRVNRCAEALSDAVQQERVEQREREHIEKAIADLDVELAVARRQTVALEPLRAQLREAERALQDHVAQVAALDVDKQLECLTRQQNPEETAAAEAALARLRSQLEKLGALRGVFDDLERAQRLVATLVDAERDVESCAQRVADLTRSQTEGAAEPGSVEDAHAAYEAMQNESKDDVRELRQCLGDLRRIGNDLDAQRRIERGTTQLEADVRSARDAVRAAQHRLDTVRAALAQFEVDHRNLSDNVAYRARCAQLEDLHGRVRSLRAQASSARPSSVVQADLDQARQALLQSERDCASCSGAHATLADQLSNSKAMLHEERYRTAAARHRDVTIDLETTRLAVADLDCFYKALDRSLMEFHSIKMREINDVLKDLWQATYRGKDIDTIAIRSDSADGVADVGGPRKQYNYRLVMMQGDTELGMRGRSSAGQRVLASLLIRMALSETFCVRCGILALDEPTTNLDEENVRALADALNALIERRKGHESFQLIVITHDEEFVELLRKRDHADCYWRVFKDTNGCSKIKKIPINA</sequence>
<evidence type="ECO:0000313" key="21">
    <source>
        <dbReference type="EMBL" id="CEP02458.1"/>
    </source>
</evidence>
<feature type="coiled-coil region" evidence="19">
    <location>
        <begin position="286"/>
        <end position="313"/>
    </location>
</feature>
<feature type="coiled-coil region" evidence="19">
    <location>
        <begin position="474"/>
        <end position="525"/>
    </location>
</feature>
<evidence type="ECO:0000256" key="7">
    <source>
        <dbReference type="ARBA" id="ARBA00022723"/>
    </source>
</evidence>
<protein>
    <recommendedName>
        <fullName evidence="5">DNA repair protein RAD50</fullName>
    </recommendedName>
</protein>
<dbReference type="InterPro" id="IPR038729">
    <property type="entry name" value="Rad50/SbcC_AAA"/>
</dbReference>
<feature type="coiled-coil region" evidence="19">
    <location>
        <begin position="189"/>
        <end position="240"/>
    </location>
</feature>
<comment type="similarity">
    <text evidence="4">Belongs to the SMC family. RAD50 subfamily.</text>
</comment>
<evidence type="ECO:0000256" key="19">
    <source>
        <dbReference type="SAM" id="Coils"/>
    </source>
</evidence>
<evidence type="ECO:0000256" key="5">
    <source>
        <dbReference type="ARBA" id="ARBA00017893"/>
    </source>
</evidence>
<evidence type="ECO:0000256" key="15">
    <source>
        <dbReference type="ARBA" id="ARBA00023204"/>
    </source>
</evidence>
<dbReference type="SUPFAM" id="SSF52540">
    <property type="entry name" value="P-loop containing nucleoside triphosphate hydrolases"/>
    <property type="match status" value="1"/>
</dbReference>
<keyword evidence="16" id="KW-0539">Nucleus</keyword>
<dbReference type="Proteomes" id="UP000039324">
    <property type="component" value="Unassembled WGS sequence"/>
</dbReference>
<dbReference type="GO" id="GO:0006302">
    <property type="term" value="P:double-strand break repair"/>
    <property type="evidence" value="ECO:0007669"/>
    <property type="project" value="InterPro"/>
</dbReference>
<dbReference type="EMBL" id="CDSF01000128">
    <property type="protein sequence ID" value="CEP02458.1"/>
    <property type="molecule type" value="Genomic_DNA"/>
</dbReference>
<evidence type="ECO:0000256" key="16">
    <source>
        <dbReference type="ARBA" id="ARBA00023242"/>
    </source>
</evidence>
<dbReference type="GO" id="GO:0000794">
    <property type="term" value="C:condensed nuclear chromosome"/>
    <property type="evidence" value="ECO:0007669"/>
    <property type="project" value="TreeGrafter"/>
</dbReference>
<dbReference type="OMA" id="FSDYYYR"/>
<accession>A0A0G4J494</accession>
<evidence type="ECO:0000256" key="14">
    <source>
        <dbReference type="ARBA" id="ARBA00023054"/>
    </source>
</evidence>
<dbReference type="Pfam" id="PF13476">
    <property type="entry name" value="AAA_23"/>
    <property type="match status" value="1"/>
</dbReference>
<evidence type="ECO:0000256" key="6">
    <source>
        <dbReference type="ARBA" id="ARBA00022454"/>
    </source>
</evidence>
<evidence type="ECO:0000256" key="11">
    <source>
        <dbReference type="ARBA" id="ARBA00022833"/>
    </source>
</evidence>
<dbReference type="PANTHER" id="PTHR18867">
    <property type="entry name" value="RAD50"/>
    <property type="match status" value="1"/>
</dbReference>
<keyword evidence="6" id="KW-0158">Chromosome</keyword>
<comment type="catalytic activity">
    <reaction evidence="18">
        <text>ATP + H2O = ADP + phosphate + H(+)</text>
        <dbReference type="Rhea" id="RHEA:13065"/>
        <dbReference type="ChEBI" id="CHEBI:15377"/>
        <dbReference type="ChEBI" id="CHEBI:15378"/>
        <dbReference type="ChEBI" id="CHEBI:30616"/>
        <dbReference type="ChEBI" id="CHEBI:43474"/>
        <dbReference type="ChEBI" id="CHEBI:456216"/>
    </reaction>
</comment>
<keyword evidence="15" id="KW-0234">DNA repair</keyword>
<dbReference type="GO" id="GO:0051880">
    <property type="term" value="F:G-quadruplex DNA binding"/>
    <property type="evidence" value="ECO:0007669"/>
    <property type="project" value="TreeGrafter"/>
</dbReference>
<evidence type="ECO:0000256" key="3">
    <source>
        <dbReference type="ARBA" id="ARBA00004286"/>
    </source>
</evidence>
<keyword evidence="8" id="KW-0547">Nucleotide-binding</keyword>
<evidence type="ECO:0000256" key="10">
    <source>
        <dbReference type="ARBA" id="ARBA00022801"/>
    </source>
</evidence>